<evidence type="ECO:0000256" key="1">
    <source>
        <dbReference type="ARBA" id="ARBA00023015"/>
    </source>
</evidence>
<name>A0A062UI88_9PROT</name>
<dbReference type="PANTHER" id="PTHR30154">
    <property type="entry name" value="LEUCINE-RESPONSIVE REGULATORY PROTEIN"/>
    <property type="match status" value="1"/>
</dbReference>
<evidence type="ECO:0000313" key="5">
    <source>
        <dbReference type="EMBL" id="KCZ57433.1"/>
    </source>
</evidence>
<dbReference type="PROSITE" id="PS50956">
    <property type="entry name" value="HTH_ASNC_2"/>
    <property type="match status" value="1"/>
</dbReference>
<evidence type="ECO:0000259" key="4">
    <source>
        <dbReference type="PROSITE" id="PS50956"/>
    </source>
</evidence>
<keyword evidence="6" id="KW-1185">Reference proteome</keyword>
<proteinExistence type="predicted"/>
<dbReference type="STRING" id="1280947.HY30_04495"/>
<evidence type="ECO:0000256" key="2">
    <source>
        <dbReference type="ARBA" id="ARBA00023125"/>
    </source>
</evidence>
<dbReference type="InterPro" id="IPR019888">
    <property type="entry name" value="Tscrpt_reg_AsnC-like"/>
</dbReference>
<dbReference type="InterPro" id="IPR036388">
    <property type="entry name" value="WH-like_DNA-bd_sf"/>
</dbReference>
<dbReference type="PRINTS" id="PR00033">
    <property type="entry name" value="HTHASNC"/>
</dbReference>
<dbReference type="InterPro" id="IPR019887">
    <property type="entry name" value="Tscrpt_reg_AsnC/Lrp_C"/>
</dbReference>
<organism evidence="5 6">
    <name type="scientific">Hyphomonas chukchiensis</name>
    <dbReference type="NCBI Taxonomy" id="1280947"/>
    <lineage>
        <taxon>Bacteria</taxon>
        <taxon>Pseudomonadati</taxon>
        <taxon>Pseudomonadota</taxon>
        <taxon>Alphaproteobacteria</taxon>
        <taxon>Hyphomonadales</taxon>
        <taxon>Hyphomonadaceae</taxon>
        <taxon>Hyphomonas</taxon>
    </lineage>
</organism>
<dbReference type="Pfam" id="PF13404">
    <property type="entry name" value="HTH_AsnC-type"/>
    <property type="match status" value="1"/>
</dbReference>
<dbReference type="InterPro" id="IPR000485">
    <property type="entry name" value="AsnC-type_HTH_dom"/>
</dbReference>
<gene>
    <name evidence="5" type="ORF">HY30_04495</name>
</gene>
<dbReference type="PANTHER" id="PTHR30154:SF34">
    <property type="entry name" value="TRANSCRIPTIONAL REGULATOR AZLB"/>
    <property type="match status" value="1"/>
</dbReference>
<evidence type="ECO:0000256" key="3">
    <source>
        <dbReference type="ARBA" id="ARBA00023163"/>
    </source>
</evidence>
<sequence length="152" mass="17073">MLVDELDITIAELLSESAQITNKEIADRTGSTEVTIANRIRDMEEKNILRVVMQRDLRALGFDLVVLLDIYVTRRPPELVAEELAKIEEAASVSVLLSDPDIFVQLNVRDRKHLLQTIETKIAPIKGISHWTANIALEVVKLDLRYGTLGAK</sequence>
<dbReference type="RefSeq" id="WP_034740004.1">
    <property type="nucleotide sequence ID" value="NZ_AWFG01000030.1"/>
</dbReference>
<dbReference type="Gene3D" id="3.30.70.920">
    <property type="match status" value="1"/>
</dbReference>
<dbReference type="InterPro" id="IPR036390">
    <property type="entry name" value="WH_DNA-bd_sf"/>
</dbReference>
<keyword evidence="2" id="KW-0238">DNA-binding</keyword>
<dbReference type="GO" id="GO:0043565">
    <property type="term" value="F:sequence-specific DNA binding"/>
    <property type="evidence" value="ECO:0007669"/>
    <property type="project" value="InterPro"/>
</dbReference>
<dbReference type="GO" id="GO:0043200">
    <property type="term" value="P:response to amino acid"/>
    <property type="evidence" value="ECO:0007669"/>
    <property type="project" value="TreeGrafter"/>
</dbReference>
<dbReference type="OrthoDB" id="7853257at2"/>
<accession>A0A062UI88</accession>
<dbReference type="Pfam" id="PF01037">
    <property type="entry name" value="AsnC_trans_reg"/>
    <property type="match status" value="1"/>
</dbReference>
<dbReference type="InterPro" id="IPR011008">
    <property type="entry name" value="Dimeric_a/b-barrel"/>
</dbReference>
<dbReference type="Proteomes" id="UP000027190">
    <property type="component" value="Unassembled WGS sequence"/>
</dbReference>
<protein>
    <recommendedName>
        <fullName evidence="4">HTH asnC-type domain-containing protein</fullName>
    </recommendedName>
</protein>
<dbReference type="SUPFAM" id="SSF54909">
    <property type="entry name" value="Dimeric alpha+beta barrel"/>
    <property type="match status" value="1"/>
</dbReference>
<dbReference type="SMART" id="SM00344">
    <property type="entry name" value="HTH_ASNC"/>
    <property type="match status" value="1"/>
</dbReference>
<keyword evidence="3" id="KW-0804">Transcription</keyword>
<dbReference type="SUPFAM" id="SSF46785">
    <property type="entry name" value="Winged helix' DNA-binding domain"/>
    <property type="match status" value="1"/>
</dbReference>
<dbReference type="AlphaFoldDB" id="A0A062UI88"/>
<evidence type="ECO:0000313" key="6">
    <source>
        <dbReference type="Proteomes" id="UP000027190"/>
    </source>
</evidence>
<comment type="caution">
    <text evidence="5">The sequence shown here is derived from an EMBL/GenBank/DDBJ whole genome shotgun (WGS) entry which is preliminary data.</text>
</comment>
<dbReference type="GO" id="GO:0005829">
    <property type="term" value="C:cytosol"/>
    <property type="evidence" value="ECO:0007669"/>
    <property type="project" value="TreeGrafter"/>
</dbReference>
<dbReference type="eggNOG" id="COG1522">
    <property type="taxonomic scope" value="Bacteria"/>
</dbReference>
<dbReference type="PATRIC" id="fig|1280947.3.peg.2085"/>
<dbReference type="Gene3D" id="1.10.10.10">
    <property type="entry name" value="Winged helix-like DNA-binding domain superfamily/Winged helix DNA-binding domain"/>
    <property type="match status" value="1"/>
</dbReference>
<dbReference type="EMBL" id="AWFG01000030">
    <property type="protein sequence ID" value="KCZ57433.1"/>
    <property type="molecule type" value="Genomic_DNA"/>
</dbReference>
<reference evidence="5 6" key="1">
    <citation type="journal article" date="2014" name="Antonie Van Leeuwenhoek">
        <title>Hyphomonas beringensis sp. nov. and Hyphomonas chukchiensis sp. nov., isolated from surface seawater of the Bering Sea and Chukchi Sea.</title>
        <authorList>
            <person name="Li C."/>
            <person name="Lai Q."/>
            <person name="Li G."/>
            <person name="Dong C."/>
            <person name="Wang J."/>
            <person name="Liao Y."/>
            <person name="Shao Z."/>
        </authorList>
    </citation>
    <scope>NUCLEOTIDE SEQUENCE [LARGE SCALE GENOMIC DNA]</scope>
    <source>
        <strain evidence="5 6">BH-BN04-4</strain>
    </source>
</reference>
<keyword evidence="1" id="KW-0805">Transcription regulation</keyword>
<feature type="domain" description="HTH asnC-type" evidence="4">
    <location>
        <begin position="3"/>
        <end position="63"/>
    </location>
</feature>